<sequence>MRCKHCGGVLESILTDLPGQRIFHCTQQSTEVSIDLHSPEQLEVSSRMNMCDKYYNQEGQELHKGDSFAYADGDGHVKYFRVP</sequence>
<reference evidence="1" key="1">
    <citation type="submission" date="2020-03" db="EMBL/GenBank/DDBJ databases">
        <title>The deep terrestrial virosphere.</title>
        <authorList>
            <person name="Holmfeldt K."/>
            <person name="Nilsson E."/>
            <person name="Simone D."/>
            <person name="Lopez-Fernandez M."/>
            <person name="Wu X."/>
            <person name="de Brujin I."/>
            <person name="Lundin D."/>
            <person name="Andersson A."/>
            <person name="Bertilsson S."/>
            <person name="Dopson M."/>
        </authorList>
    </citation>
    <scope>NUCLEOTIDE SEQUENCE</scope>
    <source>
        <strain evidence="1">MM415B06637</strain>
    </source>
</reference>
<organism evidence="1">
    <name type="scientific">viral metagenome</name>
    <dbReference type="NCBI Taxonomy" id="1070528"/>
    <lineage>
        <taxon>unclassified sequences</taxon>
        <taxon>metagenomes</taxon>
        <taxon>organismal metagenomes</taxon>
    </lineage>
</organism>
<proteinExistence type="predicted"/>
<dbReference type="EMBL" id="MT143466">
    <property type="protein sequence ID" value="QJA97141.1"/>
    <property type="molecule type" value="Genomic_DNA"/>
</dbReference>
<accession>A0A6M3LW30</accession>
<protein>
    <submittedName>
        <fullName evidence="1">Uncharacterized protein</fullName>
    </submittedName>
</protein>
<name>A0A6M3LW30_9ZZZZ</name>
<dbReference type="AlphaFoldDB" id="A0A6M3LW30"/>
<gene>
    <name evidence="1" type="ORF">MM415B06637_0005</name>
</gene>
<evidence type="ECO:0000313" key="1">
    <source>
        <dbReference type="EMBL" id="QJA97141.1"/>
    </source>
</evidence>